<evidence type="ECO:0000256" key="4">
    <source>
        <dbReference type="ARBA" id="ARBA00022598"/>
    </source>
</evidence>
<dbReference type="STRING" id="596324.TREVI0001_2295"/>
<evidence type="ECO:0000256" key="7">
    <source>
        <dbReference type="ARBA" id="ARBA00022917"/>
    </source>
</evidence>
<dbReference type="GO" id="GO:0005829">
    <property type="term" value="C:cytosol"/>
    <property type="evidence" value="ECO:0007669"/>
    <property type="project" value="TreeGrafter"/>
</dbReference>
<accession>C8PLZ3</accession>
<dbReference type="CDD" id="cd04334">
    <property type="entry name" value="ProRS-INS"/>
    <property type="match status" value="1"/>
</dbReference>
<dbReference type="Gene3D" id="3.30.930.10">
    <property type="entry name" value="Bira Bifunctional Protein, Domain 2"/>
    <property type="match status" value="2"/>
</dbReference>
<dbReference type="InterPro" id="IPR050062">
    <property type="entry name" value="Pro-tRNA_synthetase"/>
</dbReference>
<dbReference type="Pfam" id="PF03129">
    <property type="entry name" value="HGTP_anticodon"/>
    <property type="match status" value="1"/>
</dbReference>
<protein>
    <recommendedName>
        <fullName evidence="10">Proline--tRNA ligase</fullName>
        <ecNumber evidence="10">6.1.1.15</ecNumber>
    </recommendedName>
    <alternativeName>
        <fullName evidence="10">Prolyl-tRNA synthetase</fullName>
        <shortName evidence="10">ProRS</shortName>
    </alternativeName>
</protein>
<evidence type="ECO:0000256" key="1">
    <source>
        <dbReference type="ARBA" id="ARBA00004496"/>
    </source>
</evidence>
<dbReference type="HAMAP" id="MF_01569">
    <property type="entry name" value="Pro_tRNA_synth_type1"/>
    <property type="match status" value="1"/>
</dbReference>
<comment type="function">
    <text evidence="10">Catalyzes the attachment of proline to tRNA(Pro) in a two-step reaction: proline is first activated by ATP to form Pro-AMP and then transferred to the acceptor end of tRNA(Pro). As ProRS can inadvertently accommodate and process non-cognate amino acids such as alanine and cysteine, to avoid such errors it has two additional distinct editing activities against alanine. One activity is designated as 'pretransfer' editing and involves the tRNA(Pro)-independent hydrolysis of activated Ala-AMP. The other activity is designated 'posttransfer' editing and involves deacylation of mischarged Ala-tRNA(Pro). The misacylated Cys-tRNA(Pro) is not edited by ProRS.</text>
</comment>
<keyword evidence="7 10" id="KW-0648">Protein biosynthesis</keyword>
<dbReference type="PROSITE" id="PS50862">
    <property type="entry name" value="AA_TRNA_LIGASE_II"/>
    <property type="match status" value="1"/>
</dbReference>
<dbReference type="GO" id="GO:0006433">
    <property type="term" value="P:prolyl-tRNA aminoacylation"/>
    <property type="evidence" value="ECO:0007669"/>
    <property type="project" value="UniProtKB-UniRule"/>
</dbReference>
<dbReference type="Pfam" id="PF00587">
    <property type="entry name" value="tRNA-synt_2b"/>
    <property type="match status" value="1"/>
</dbReference>
<feature type="domain" description="Aminoacyl-transfer RNA synthetases class-II family profile" evidence="11">
    <location>
        <begin position="33"/>
        <end position="471"/>
    </location>
</feature>
<dbReference type="InterPro" id="IPR036754">
    <property type="entry name" value="YbaK/aa-tRNA-synt-asso_dom_sf"/>
</dbReference>
<dbReference type="InterPro" id="IPR045864">
    <property type="entry name" value="aa-tRNA-synth_II/BPL/LPL"/>
</dbReference>
<dbReference type="InterPro" id="IPR023717">
    <property type="entry name" value="Pro-tRNA-Synthase_IIa_type1"/>
</dbReference>
<organism evidence="12 13">
    <name type="scientific">Treponema vincentii ATCC 35580</name>
    <dbReference type="NCBI Taxonomy" id="596324"/>
    <lineage>
        <taxon>Bacteria</taxon>
        <taxon>Pseudomonadati</taxon>
        <taxon>Spirochaetota</taxon>
        <taxon>Spirochaetia</taxon>
        <taxon>Spirochaetales</taxon>
        <taxon>Treponemataceae</taxon>
        <taxon>Treponema</taxon>
    </lineage>
</organism>
<dbReference type="OrthoDB" id="9809052at2"/>
<dbReference type="GO" id="GO:0002161">
    <property type="term" value="F:aminoacyl-tRNA deacylase activity"/>
    <property type="evidence" value="ECO:0007669"/>
    <property type="project" value="InterPro"/>
</dbReference>
<dbReference type="EC" id="6.1.1.15" evidence="10"/>
<dbReference type="InterPro" id="IPR002316">
    <property type="entry name" value="Pro-tRNA-ligase_IIa"/>
</dbReference>
<comment type="similarity">
    <text evidence="10">Belongs to the class-II aminoacyl-tRNA synthetase family. ProS type 1 subfamily.</text>
</comment>
<dbReference type="NCBIfam" id="NF006625">
    <property type="entry name" value="PRK09194.1"/>
    <property type="match status" value="1"/>
</dbReference>
<evidence type="ECO:0000256" key="6">
    <source>
        <dbReference type="ARBA" id="ARBA00022840"/>
    </source>
</evidence>
<dbReference type="SUPFAM" id="SSF55681">
    <property type="entry name" value="Class II aaRS and biotin synthetases"/>
    <property type="match status" value="1"/>
</dbReference>
<dbReference type="GO" id="GO:0005524">
    <property type="term" value="F:ATP binding"/>
    <property type="evidence" value="ECO:0007669"/>
    <property type="project" value="UniProtKB-UniRule"/>
</dbReference>
<dbReference type="Gene3D" id="3.40.50.800">
    <property type="entry name" value="Anticodon-binding domain"/>
    <property type="match status" value="1"/>
</dbReference>
<keyword evidence="6 10" id="KW-0067">ATP-binding</keyword>
<dbReference type="CDD" id="cd00861">
    <property type="entry name" value="ProRS_anticodon_short"/>
    <property type="match status" value="1"/>
</dbReference>
<dbReference type="InterPro" id="IPR002314">
    <property type="entry name" value="aa-tRNA-synt_IIb"/>
</dbReference>
<comment type="subcellular location">
    <subcellularLocation>
        <location evidence="1 10">Cytoplasm</location>
    </subcellularLocation>
</comment>
<dbReference type="InterPro" id="IPR004500">
    <property type="entry name" value="Pro-tRNA-synth_IIa_bac-type"/>
</dbReference>
<comment type="caution">
    <text evidence="12">The sequence shown here is derived from an EMBL/GenBank/DDBJ whole genome shotgun (WGS) entry which is preliminary data.</text>
</comment>
<dbReference type="InterPro" id="IPR004154">
    <property type="entry name" value="Anticodon-bd"/>
</dbReference>
<dbReference type="AlphaFoldDB" id="C8PLZ3"/>
<dbReference type="NCBIfam" id="TIGR00409">
    <property type="entry name" value="proS_fam_II"/>
    <property type="match status" value="1"/>
</dbReference>
<dbReference type="RefSeq" id="WP_006187537.1">
    <property type="nucleotide sequence ID" value="NZ_ACYH01000005.1"/>
</dbReference>
<comment type="domain">
    <text evidence="10">Consists of three domains: the N-terminal catalytic domain, the editing domain and the C-terminal anticodon-binding domain.</text>
</comment>
<dbReference type="SUPFAM" id="SSF55826">
    <property type="entry name" value="YbaK/ProRS associated domain"/>
    <property type="match status" value="1"/>
</dbReference>
<comment type="subunit">
    <text evidence="2 10">Homodimer.</text>
</comment>
<gene>
    <name evidence="10 12" type="primary">proS</name>
    <name evidence="12" type="ORF">TREVI0001_2295</name>
</gene>
<dbReference type="GO" id="GO:0004827">
    <property type="term" value="F:proline-tRNA ligase activity"/>
    <property type="evidence" value="ECO:0007669"/>
    <property type="project" value="UniProtKB-UniRule"/>
</dbReference>
<dbReference type="InterPro" id="IPR006195">
    <property type="entry name" value="aa-tRNA-synth_II"/>
</dbReference>
<dbReference type="Pfam" id="PF04073">
    <property type="entry name" value="tRNA_edit"/>
    <property type="match status" value="1"/>
</dbReference>
<sequence length="578" mass="64735">MKRSQTFIPTLRETPAEAVVVSHQLLLRAGMIRRLGNGLFNYLPLGLRVFRKVENIVREEIDAIGCLECKASVVAPGEIWQESKRWYTMGDGLLRMKNRLGQDLVVSPTNEESFTALMRYELGSYKDYPLSVYHINTKYRDEIRPRYGLMRAREFTMKDAYSFHTNAECLDKTYRAFGEAYEKIFRRFGLSIIRVRADSGSMGGSGSEEFMVESAIGDDTLILCPQCRYSANEEKAACAPDPYTELAETSEKCTKLSTPDARTIEELVAFLHTSPKAFIKTLIYHVKDSEVIDNEFVAVCIRGDLEVNEAKLTAALKAAEVELASNADVEDITGTVVGFAGPIGLTKVPVLADESVMLMHDAVTGALEKDMHYIHVEPKRDFTPAMVYDVRVVKAGDSCPLCGTPFYSKKGNELGHIFKLGTKYTKSMNMTYLDESGQQQYPLMGCYGIGIDRALASIIEEHHDSNGIIWPMSVAPYHVGIVPIQYEGTMKAAADRLHDELTMRGIEVLLDDRVERPGVKFKDMDLIGLPIRIVISDKKLPNVEFKFRSDTDPVNMPLDGVADYVVQRVQAELKHSSL</sequence>
<dbReference type="InterPro" id="IPR036621">
    <property type="entry name" value="Anticodon-bd_dom_sf"/>
</dbReference>
<keyword evidence="5 10" id="KW-0547">Nucleotide-binding</keyword>
<reference evidence="12 13" key="1">
    <citation type="submission" date="2009-07" db="EMBL/GenBank/DDBJ databases">
        <authorList>
            <person name="Madupu R."/>
            <person name="Sebastian Y."/>
            <person name="Durkin A.S."/>
            <person name="Torralba M."/>
            <person name="Methe B."/>
            <person name="Sutton G.G."/>
            <person name="Strausberg R.L."/>
            <person name="Nelson K.E."/>
        </authorList>
    </citation>
    <scope>NUCLEOTIDE SEQUENCE [LARGE SCALE GENOMIC DNA]</scope>
    <source>
        <strain evidence="12 13">ATCC 35580</strain>
    </source>
</reference>
<comment type="catalytic activity">
    <reaction evidence="9 10">
        <text>tRNA(Pro) + L-proline + ATP = L-prolyl-tRNA(Pro) + AMP + diphosphate</text>
        <dbReference type="Rhea" id="RHEA:14305"/>
        <dbReference type="Rhea" id="RHEA-COMP:9700"/>
        <dbReference type="Rhea" id="RHEA-COMP:9702"/>
        <dbReference type="ChEBI" id="CHEBI:30616"/>
        <dbReference type="ChEBI" id="CHEBI:33019"/>
        <dbReference type="ChEBI" id="CHEBI:60039"/>
        <dbReference type="ChEBI" id="CHEBI:78442"/>
        <dbReference type="ChEBI" id="CHEBI:78532"/>
        <dbReference type="ChEBI" id="CHEBI:456215"/>
        <dbReference type="EC" id="6.1.1.15"/>
    </reaction>
</comment>
<evidence type="ECO:0000256" key="2">
    <source>
        <dbReference type="ARBA" id="ARBA00011738"/>
    </source>
</evidence>
<dbReference type="PRINTS" id="PR01046">
    <property type="entry name" value="TRNASYNTHPRO"/>
</dbReference>
<evidence type="ECO:0000313" key="13">
    <source>
        <dbReference type="Proteomes" id="UP000004509"/>
    </source>
</evidence>
<dbReference type="InterPro" id="IPR044140">
    <property type="entry name" value="ProRS_anticodon_short"/>
</dbReference>
<evidence type="ECO:0000256" key="8">
    <source>
        <dbReference type="ARBA" id="ARBA00023146"/>
    </source>
</evidence>
<keyword evidence="4 10" id="KW-0436">Ligase</keyword>
<evidence type="ECO:0000256" key="10">
    <source>
        <dbReference type="HAMAP-Rule" id="MF_01569"/>
    </source>
</evidence>
<dbReference type="eggNOG" id="COG0442">
    <property type="taxonomic scope" value="Bacteria"/>
</dbReference>
<keyword evidence="3 10" id="KW-0963">Cytoplasm</keyword>
<dbReference type="InterPro" id="IPR007214">
    <property type="entry name" value="YbaK/aa-tRNA-synth-assoc-dom"/>
</dbReference>
<evidence type="ECO:0000256" key="9">
    <source>
        <dbReference type="ARBA" id="ARBA00047671"/>
    </source>
</evidence>
<dbReference type="PANTHER" id="PTHR42753:SF2">
    <property type="entry name" value="PROLINE--TRNA LIGASE"/>
    <property type="match status" value="1"/>
</dbReference>
<keyword evidence="8 10" id="KW-0030">Aminoacyl-tRNA synthetase</keyword>
<evidence type="ECO:0000256" key="5">
    <source>
        <dbReference type="ARBA" id="ARBA00022741"/>
    </source>
</evidence>
<name>C8PLZ3_9SPIR</name>
<dbReference type="PANTHER" id="PTHR42753">
    <property type="entry name" value="MITOCHONDRIAL RIBOSOME PROTEIN L39/PROLYL-TRNA LIGASE FAMILY MEMBER"/>
    <property type="match status" value="1"/>
</dbReference>
<dbReference type="SUPFAM" id="SSF52954">
    <property type="entry name" value="Class II aaRS ABD-related"/>
    <property type="match status" value="1"/>
</dbReference>
<proteinExistence type="inferred from homology"/>
<dbReference type="Proteomes" id="UP000004509">
    <property type="component" value="Unassembled WGS sequence"/>
</dbReference>
<evidence type="ECO:0000256" key="3">
    <source>
        <dbReference type="ARBA" id="ARBA00022490"/>
    </source>
</evidence>
<evidence type="ECO:0000259" key="11">
    <source>
        <dbReference type="PROSITE" id="PS50862"/>
    </source>
</evidence>
<dbReference type="EMBL" id="ACYH01000005">
    <property type="protein sequence ID" value="EEV21570.1"/>
    <property type="molecule type" value="Genomic_DNA"/>
</dbReference>
<evidence type="ECO:0000313" key="12">
    <source>
        <dbReference type="EMBL" id="EEV21570.1"/>
    </source>
</evidence>
<dbReference type="Gene3D" id="3.90.960.10">
    <property type="entry name" value="YbaK/aminoacyl-tRNA synthetase-associated domain"/>
    <property type="match status" value="1"/>
</dbReference>